<organism evidence="1">
    <name type="scientific">Populus trichocarpa</name>
    <name type="common">Western balsam poplar</name>
    <name type="synonym">Populus balsamifera subsp. trichocarpa</name>
    <dbReference type="NCBI Taxonomy" id="3694"/>
    <lineage>
        <taxon>Eukaryota</taxon>
        <taxon>Viridiplantae</taxon>
        <taxon>Streptophyta</taxon>
        <taxon>Embryophyta</taxon>
        <taxon>Tracheophyta</taxon>
        <taxon>Spermatophyta</taxon>
        <taxon>Magnoliopsida</taxon>
        <taxon>eudicotyledons</taxon>
        <taxon>Gunneridae</taxon>
        <taxon>Pentapetalae</taxon>
        <taxon>rosids</taxon>
        <taxon>fabids</taxon>
        <taxon>Malpighiales</taxon>
        <taxon>Salicaceae</taxon>
        <taxon>Saliceae</taxon>
        <taxon>Populus</taxon>
    </lineage>
</organism>
<name>A9PG87_POPTR</name>
<protein>
    <submittedName>
        <fullName evidence="1">Uncharacterized protein</fullName>
    </submittedName>
</protein>
<accession>A9PG87</accession>
<reference evidence="1" key="1">
    <citation type="journal article" date="2008" name="BMC Genomics">
        <title>Analysis of 4,664 high-quality sequence-finished poplar full-length cDNA clones and their utility for the discovery of genes responding to insect feeding.</title>
        <authorList>
            <person name="Ralph S.G."/>
            <person name="Chun H.J."/>
            <person name="Cooper D."/>
            <person name="Kirkpatrick R."/>
            <person name="Kolosova N."/>
            <person name="Gunter L."/>
            <person name="Tuskan G.A."/>
            <person name="Douglas C.J."/>
            <person name="Holt R.A."/>
            <person name="Jones S.J."/>
            <person name="Marra M.A."/>
            <person name="Bohlmann J."/>
        </authorList>
    </citation>
    <scope>NUCLEOTIDE SEQUENCE</scope>
    <source>
        <tissue evidence="1">Young and mature leaves</tissue>
    </source>
</reference>
<evidence type="ECO:0000313" key="1">
    <source>
        <dbReference type="EMBL" id="ABK95390.1"/>
    </source>
</evidence>
<dbReference type="EMBL" id="EF147375">
    <property type="protein sequence ID" value="ABK95390.1"/>
    <property type="molecule type" value="mRNA"/>
</dbReference>
<sequence length="37" mass="4462">MLWLCLRESLLSSTKTRPDFIMLLGFWLRVFLDLSME</sequence>
<dbReference type="AlphaFoldDB" id="A9PG87"/>
<proteinExistence type="evidence at transcript level"/>